<reference evidence="4" key="1">
    <citation type="submission" date="2014-06" db="EMBL/GenBank/DDBJ databases">
        <title>The complete genome sequence of Methanosarcina barkeri CM1.</title>
        <authorList>
            <consortium name="Pastoral Greenhouse Gas Research Consortium"/>
            <person name="Lambie S.C."/>
            <person name="Leahy S.C."/>
            <person name="Kelly W.J."/>
            <person name="Li D."/>
            <person name="Reilly K."/>
            <person name="Attwood G.T."/>
            <person name="Altermann E."/>
        </authorList>
    </citation>
    <scope>NUCLEOTIDE SEQUENCE [LARGE SCALE GENOMIC DNA]</scope>
    <source>
        <strain evidence="4">CM1</strain>
    </source>
</reference>
<dbReference type="PANTHER" id="PTHR30005:SF0">
    <property type="entry name" value="RETROGRADE REGULATION PROTEIN 2"/>
    <property type="match status" value="1"/>
</dbReference>
<dbReference type="AlphaFoldDB" id="A0A0G3CIK7"/>
<dbReference type="CDD" id="cd00077">
    <property type="entry name" value="HDc"/>
    <property type="match status" value="1"/>
</dbReference>
<proteinExistence type="predicted"/>
<feature type="domain" description="Ppx/GppA phosphatase N-terminal" evidence="1">
    <location>
        <begin position="60"/>
        <end position="341"/>
    </location>
</feature>
<dbReference type="CDD" id="cd24006">
    <property type="entry name" value="ASKHA_NBD_PPX_GppA"/>
    <property type="match status" value="1"/>
</dbReference>
<name>A0A0G3CIK7_METBA</name>
<reference evidence="3 4" key="2">
    <citation type="journal article" date="2015" name="Stand. Genomic Sci.">
        <title>The complete genome sequence of the rumen methanogen Methanosarcina barkeri CM1.</title>
        <authorList>
            <person name="Lambie S.C."/>
            <person name="Kelly W.J."/>
            <person name="Leahy S.C."/>
            <person name="Li D."/>
            <person name="Reilly K."/>
            <person name="McAllister T.A."/>
            <person name="Valle E.R."/>
            <person name="Attwood G.T."/>
            <person name="Altermann E."/>
        </authorList>
    </citation>
    <scope>NUCLEOTIDE SEQUENCE [LARGE SCALE GENOMIC DNA]</scope>
    <source>
        <strain evidence="3 4">CM1</strain>
    </source>
</reference>
<dbReference type="InterPro" id="IPR050273">
    <property type="entry name" value="GppA/Ppx_hydrolase"/>
</dbReference>
<evidence type="ECO:0000259" key="2">
    <source>
        <dbReference type="Pfam" id="PF21447"/>
    </source>
</evidence>
<dbReference type="SMR" id="A0A0G3CIK7"/>
<dbReference type="SUPFAM" id="SSF109604">
    <property type="entry name" value="HD-domain/PDEase-like"/>
    <property type="match status" value="1"/>
</dbReference>
<dbReference type="Gene3D" id="1.10.3210.10">
    <property type="entry name" value="Hypothetical protein af1432"/>
    <property type="match status" value="1"/>
</dbReference>
<dbReference type="EMBL" id="CP008746">
    <property type="protein sequence ID" value="AKJ40585.1"/>
    <property type="molecule type" value="Genomic_DNA"/>
</dbReference>
<dbReference type="FunFam" id="3.30.420.150:FF:000013">
    <property type="entry name" value="Exopolyphosphatase"/>
    <property type="match status" value="1"/>
</dbReference>
<sequence length="576" mass="65560">MNYYCEAYFEFLDSFEKNERQGFQVVIMEPEKISEGRVVAFIDIGTNSIRLLLVRINPNGSYLPLTKQKETVRLGDGEFIDRILQPKAIERAVVVCKKFMELARAYRAEEVIAVATSATRDASNKVQLLEMLKKEANLEVCTISGTEEARLIYLGVSSGLRLGNSKALFIDIGGGSTEVSVGDQTRCYYLYSFNLGAVRLTNMFLQDETGPVSEEQYEQIKAYIRRKITDIIKDLSEYDISCSIGSSGTIENLARIAFVYLHKTSRESFEKLEYEDLKKIVRAMCSIPLEERRKFPGINVQRADIIIAGAAIIETFMEEMGLSEIRISKRGLREGLLVDYISKSEFSYMITQMSVRKRSIMQLGLTCNFDEEHAHIVTRLALELFDSIQALGIYKFREGERELLEYGSILHDIGTFLSYDTHQVHAYHLIRESNLPGFQPEEIEIIANLAYFHRKNTPKKKHPNLVGLNKDTVKSIKVLSALLRIAEGLDRSHNGVISHVRFYIASTDSLVLEMHAQQECQLEIWEVEKQKKYFKKIFGYNLQSKVLIKQDAGVPLVLEGDADLEELPEVEISSKS</sequence>
<dbReference type="PANTHER" id="PTHR30005">
    <property type="entry name" value="EXOPOLYPHOSPHATASE"/>
    <property type="match status" value="1"/>
</dbReference>
<dbReference type="InterPro" id="IPR048950">
    <property type="entry name" value="Ppx_GppA_C"/>
</dbReference>
<dbReference type="Pfam" id="PF21447">
    <property type="entry name" value="Ppx-GppA_III"/>
    <property type="match status" value="1"/>
</dbReference>
<dbReference type="FunFam" id="1.10.3210.10:FF:000025">
    <property type="entry name" value="Exopolyphosphatase"/>
    <property type="match status" value="1"/>
</dbReference>
<feature type="domain" description="Ppx/GppA phosphatase C-terminal" evidence="2">
    <location>
        <begin position="355"/>
        <end position="529"/>
    </location>
</feature>
<dbReference type="InterPro" id="IPR003607">
    <property type="entry name" value="HD/PDEase_dom"/>
</dbReference>
<organism evidence="3 4">
    <name type="scientific">Methanosarcina barkeri CM1</name>
    <dbReference type="NCBI Taxonomy" id="796385"/>
    <lineage>
        <taxon>Archaea</taxon>
        <taxon>Methanobacteriati</taxon>
        <taxon>Methanobacteriota</taxon>
        <taxon>Stenosarchaea group</taxon>
        <taxon>Methanomicrobia</taxon>
        <taxon>Methanosarcinales</taxon>
        <taxon>Methanosarcinaceae</taxon>
        <taxon>Methanosarcina</taxon>
    </lineage>
</organism>
<dbReference type="Pfam" id="PF02541">
    <property type="entry name" value="Ppx-GppA"/>
    <property type="match status" value="1"/>
</dbReference>
<dbReference type="InterPro" id="IPR043129">
    <property type="entry name" value="ATPase_NBD"/>
</dbReference>
<dbReference type="GO" id="GO:0006357">
    <property type="term" value="P:regulation of transcription by RNA polymerase II"/>
    <property type="evidence" value="ECO:0007669"/>
    <property type="project" value="TreeGrafter"/>
</dbReference>
<protein>
    <submittedName>
        <fullName evidence="3">Exopolyphosphatase Ppx</fullName>
    </submittedName>
</protein>
<gene>
    <name evidence="3" type="primary">ppx</name>
    <name evidence="3" type="ORF">MCM1_3602</name>
</gene>
<dbReference type="InterPro" id="IPR003695">
    <property type="entry name" value="Ppx_GppA_N"/>
</dbReference>
<evidence type="ECO:0000313" key="3">
    <source>
        <dbReference type="EMBL" id="AKJ40585.1"/>
    </source>
</evidence>
<accession>A0A0G3CIK7</accession>
<dbReference type="Proteomes" id="UP000035331">
    <property type="component" value="Chromosome"/>
</dbReference>
<dbReference type="Gene3D" id="3.30.420.150">
    <property type="entry name" value="Exopolyphosphatase. Domain 2"/>
    <property type="match status" value="1"/>
</dbReference>
<dbReference type="SUPFAM" id="SSF53067">
    <property type="entry name" value="Actin-like ATPase domain"/>
    <property type="match status" value="2"/>
</dbReference>
<evidence type="ECO:0000313" key="4">
    <source>
        <dbReference type="Proteomes" id="UP000035331"/>
    </source>
</evidence>
<dbReference type="Gene3D" id="3.30.420.40">
    <property type="match status" value="1"/>
</dbReference>
<evidence type="ECO:0000259" key="1">
    <source>
        <dbReference type="Pfam" id="PF02541"/>
    </source>
</evidence>
<dbReference type="PATRIC" id="fig|796385.3.peg.4368"/>